<dbReference type="InterPro" id="IPR042230">
    <property type="entry name" value="CusF_sf"/>
</dbReference>
<dbReference type="EMBL" id="CP106753">
    <property type="protein sequence ID" value="UXY14959.1"/>
    <property type="molecule type" value="Genomic_DNA"/>
</dbReference>
<name>A0ABY6DKS3_9NEIS</name>
<evidence type="ECO:0000313" key="3">
    <source>
        <dbReference type="Proteomes" id="UP001061302"/>
    </source>
</evidence>
<dbReference type="Gene3D" id="2.40.50.320">
    <property type="entry name" value="Copper binding periplasmic protein CusF"/>
    <property type="match status" value="1"/>
</dbReference>
<evidence type="ECO:0000313" key="2">
    <source>
        <dbReference type="EMBL" id="UXY14959.1"/>
    </source>
</evidence>
<feature type="signal peptide" evidence="1">
    <location>
        <begin position="1"/>
        <end position="23"/>
    </location>
</feature>
<dbReference type="Proteomes" id="UP001061302">
    <property type="component" value="Chromosome"/>
</dbReference>
<protein>
    <submittedName>
        <fullName evidence="2">Copper-binding protein</fullName>
    </submittedName>
</protein>
<reference evidence="2" key="1">
    <citation type="submission" date="2022-10" db="EMBL/GenBank/DDBJ databases">
        <title>Chitiniphilus purpureus sp. nov., a novel chitin-degrading bacterium isolated from crawfish pond sediment.</title>
        <authorList>
            <person name="Li K."/>
        </authorList>
    </citation>
    <scope>NUCLEOTIDE SEQUENCE</scope>
    <source>
        <strain evidence="2">CD1</strain>
    </source>
</reference>
<accession>A0ABY6DKS3</accession>
<feature type="chain" id="PRO_5046172363" evidence="1">
    <location>
        <begin position="24"/>
        <end position="114"/>
    </location>
</feature>
<dbReference type="RefSeq" id="WP_263124308.1">
    <property type="nucleotide sequence ID" value="NZ_CP106753.1"/>
</dbReference>
<proteinExistence type="predicted"/>
<evidence type="ECO:0000256" key="1">
    <source>
        <dbReference type="SAM" id="SignalP"/>
    </source>
</evidence>
<organism evidence="2 3">
    <name type="scientific">Chitiniphilus purpureus</name>
    <dbReference type="NCBI Taxonomy" id="2981137"/>
    <lineage>
        <taxon>Bacteria</taxon>
        <taxon>Pseudomonadati</taxon>
        <taxon>Pseudomonadota</taxon>
        <taxon>Betaproteobacteria</taxon>
        <taxon>Neisseriales</taxon>
        <taxon>Chitinibacteraceae</taxon>
        <taxon>Chitiniphilus</taxon>
    </lineage>
</organism>
<dbReference type="InterPro" id="IPR021647">
    <property type="entry name" value="CusF_Ec"/>
</dbReference>
<sequence>MTHLHPIAAVLASLLLLAPALHANEDHSGHATHGEHAAAMALTDGEVRKIDQANGKITLKHGEIRNLDMPGMTMVFTVKDKALLDKVKVGDRIRFKAARAEGKMLVTEIQPAAQ</sequence>
<dbReference type="Pfam" id="PF11604">
    <property type="entry name" value="CusF_Ec"/>
    <property type="match status" value="1"/>
</dbReference>
<gene>
    <name evidence="2" type="ORF">N8I74_16805</name>
</gene>
<keyword evidence="3" id="KW-1185">Reference proteome</keyword>
<keyword evidence="1" id="KW-0732">Signal</keyword>